<sequence length="125" mass="13221">MLLHDACRPLAPGELAAAVVEAVRGDHAMAVPALPLTDTVKSVDDRGAVTGTPDRATLRVLQTPMAVRARMLPADACDDPLDAVRRHAAAGGEVWTVTGHPAAFAVRSEWDLELAELIANGRIRL</sequence>
<evidence type="ECO:0000256" key="1">
    <source>
        <dbReference type="ARBA" id="ARBA00022679"/>
    </source>
</evidence>
<evidence type="ECO:0000313" key="3">
    <source>
        <dbReference type="EMBL" id="TWF77899.1"/>
    </source>
</evidence>
<dbReference type="AlphaFoldDB" id="A0A561SSQ9"/>
<dbReference type="EMBL" id="VIWU01000001">
    <property type="protein sequence ID" value="TWF77899.1"/>
    <property type="molecule type" value="Genomic_DNA"/>
</dbReference>
<evidence type="ECO:0000256" key="2">
    <source>
        <dbReference type="ARBA" id="ARBA00022695"/>
    </source>
</evidence>
<dbReference type="Proteomes" id="UP000321261">
    <property type="component" value="Unassembled WGS sequence"/>
</dbReference>
<keyword evidence="1 3" id="KW-0808">Transferase</keyword>
<keyword evidence="4" id="KW-1185">Reference proteome</keyword>
<dbReference type="Gene3D" id="3.90.550.10">
    <property type="entry name" value="Spore Coat Polysaccharide Biosynthesis Protein SpsA, Chain A"/>
    <property type="match status" value="1"/>
</dbReference>
<protein>
    <submittedName>
        <fullName evidence="3">2-C-methyl-D-erythritol 4-phosphate cytidylyltransferase</fullName>
    </submittedName>
</protein>
<dbReference type="Pfam" id="PF01128">
    <property type="entry name" value="IspD"/>
    <property type="match status" value="1"/>
</dbReference>
<dbReference type="SUPFAM" id="SSF53448">
    <property type="entry name" value="Nucleotide-diphospho-sugar transferases"/>
    <property type="match status" value="1"/>
</dbReference>
<dbReference type="InterPro" id="IPR034683">
    <property type="entry name" value="IspD/TarI"/>
</dbReference>
<proteinExistence type="predicted"/>
<reference evidence="3 4" key="1">
    <citation type="submission" date="2019-06" db="EMBL/GenBank/DDBJ databases">
        <title>Sequencing the genomes of 1000 actinobacteria strains.</title>
        <authorList>
            <person name="Klenk H.-P."/>
        </authorList>
    </citation>
    <scope>NUCLEOTIDE SEQUENCE [LARGE SCALE GENOMIC DNA]</scope>
    <source>
        <strain evidence="3 4">DSM 45671</strain>
    </source>
</reference>
<dbReference type="GO" id="GO:0070567">
    <property type="term" value="F:cytidylyltransferase activity"/>
    <property type="evidence" value="ECO:0007669"/>
    <property type="project" value="InterPro"/>
</dbReference>
<dbReference type="InterPro" id="IPR029044">
    <property type="entry name" value="Nucleotide-diphossugar_trans"/>
</dbReference>
<organism evidence="3 4">
    <name type="scientific">Pseudonocardia hierapolitana</name>
    <dbReference type="NCBI Taxonomy" id="1128676"/>
    <lineage>
        <taxon>Bacteria</taxon>
        <taxon>Bacillati</taxon>
        <taxon>Actinomycetota</taxon>
        <taxon>Actinomycetes</taxon>
        <taxon>Pseudonocardiales</taxon>
        <taxon>Pseudonocardiaceae</taxon>
        <taxon>Pseudonocardia</taxon>
    </lineage>
</organism>
<name>A0A561SSQ9_9PSEU</name>
<evidence type="ECO:0000313" key="4">
    <source>
        <dbReference type="Proteomes" id="UP000321261"/>
    </source>
</evidence>
<keyword evidence="2 3" id="KW-0548">Nucleotidyltransferase</keyword>
<gene>
    <name evidence="3" type="ORF">FHX44_113814</name>
</gene>
<comment type="caution">
    <text evidence="3">The sequence shown here is derived from an EMBL/GenBank/DDBJ whole genome shotgun (WGS) entry which is preliminary data.</text>
</comment>
<accession>A0A561SSQ9</accession>